<dbReference type="AlphaFoldDB" id="A0A2P6TGX7"/>
<comment type="cofactor">
    <cofactor evidence="1">
        <name>Mn(2+)</name>
        <dbReference type="ChEBI" id="CHEBI:29035"/>
    </cofactor>
</comment>
<evidence type="ECO:0000256" key="3">
    <source>
        <dbReference type="ARBA" id="ARBA00022631"/>
    </source>
</evidence>
<comment type="subunit">
    <text evidence="2">Homodimer.</text>
</comment>
<dbReference type="Proteomes" id="UP000239899">
    <property type="component" value="Unassembled WGS sequence"/>
</dbReference>
<evidence type="ECO:0000313" key="9">
    <source>
        <dbReference type="Proteomes" id="UP000239899"/>
    </source>
</evidence>
<keyword evidence="6" id="KW-0464">Manganese</keyword>
<dbReference type="OrthoDB" id="4676at2759"/>
<evidence type="ECO:0000256" key="6">
    <source>
        <dbReference type="ARBA" id="ARBA00023211"/>
    </source>
</evidence>
<name>A0A2P6TGX7_CHLSO</name>
<dbReference type="SUPFAM" id="SSF55031">
    <property type="entry name" value="Bacterial exopeptidase dimerisation domain"/>
    <property type="match status" value="1"/>
</dbReference>
<dbReference type="Pfam" id="PF01546">
    <property type="entry name" value="Peptidase_M20"/>
    <property type="match status" value="2"/>
</dbReference>
<keyword evidence="3" id="KW-0659">Purine metabolism</keyword>
<gene>
    <name evidence="8" type="ORF">C2E21_7499</name>
</gene>
<dbReference type="PANTHER" id="PTHR32494">
    <property type="entry name" value="ALLANTOATE DEIMINASE-RELATED"/>
    <property type="match status" value="1"/>
</dbReference>
<dbReference type="GO" id="GO:0006144">
    <property type="term" value="P:purine nucleobase metabolic process"/>
    <property type="evidence" value="ECO:0007669"/>
    <property type="project" value="UniProtKB-KW"/>
</dbReference>
<keyword evidence="4" id="KW-0479">Metal-binding</keyword>
<dbReference type="GO" id="GO:0046872">
    <property type="term" value="F:metal ion binding"/>
    <property type="evidence" value="ECO:0007669"/>
    <property type="project" value="UniProtKB-KW"/>
</dbReference>
<reference evidence="8 9" key="1">
    <citation type="journal article" date="2018" name="Plant J.">
        <title>Genome sequences of Chlorella sorokiniana UTEX 1602 and Micractinium conductrix SAG 241.80: implications to maltose excretion by a green alga.</title>
        <authorList>
            <person name="Arriola M.B."/>
            <person name="Velmurugan N."/>
            <person name="Zhang Y."/>
            <person name="Plunkett M.H."/>
            <person name="Hondzo H."/>
            <person name="Barney B.M."/>
        </authorList>
    </citation>
    <scope>NUCLEOTIDE SEQUENCE [LARGE SCALE GENOMIC DNA]</scope>
    <source>
        <strain evidence="9">UTEX 1602</strain>
    </source>
</reference>
<proteinExistence type="predicted"/>
<evidence type="ECO:0000256" key="2">
    <source>
        <dbReference type="ARBA" id="ARBA00011738"/>
    </source>
</evidence>
<sequence>MAAAGMRTWTDSLANVHSLAAAADPAAPRILIGSHYDTVHDGGKYDGALGIIAGIAAVKALLLEAVLAKGIVSVAELEQAAAATTAGQSLNLSQLLPAGSANAQHLLATPVHVVAFSDEEGVRFQSTFLGSRAVAGSLDTGMLEAADADGMTVRQALEQAGFDPSPAALSSAMLRPEQLQAYVEVHLEQGPVLEAAGQRLGAVAAIAGQSRLLVEIVGEQGHAGTVPMRSRRDPLAAAAELMGQLERLCNGGGHPQPTNPELASDDSLVCTVGAMSIWPGASNVIPGATNFTIDVRSRWDDNRKRVIQQLESSMQAVCKRRGLRCHLHPKNEAAAVEANPGVVQRLAEAAAEPEPLLQRLLARHGADGSKPAPAGACAAGSAGASRELAAEGSASGSCSSSGSLNVAPVLVSGAGHDAMVFAGVTRMGMLFVRCRGGISHSPQEHVAPDDVAAATAALYHYLRREALPPAS</sequence>
<evidence type="ECO:0000259" key="7">
    <source>
        <dbReference type="Pfam" id="PF07687"/>
    </source>
</evidence>
<evidence type="ECO:0000256" key="5">
    <source>
        <dbReference type="ARBA" id="ARBA00022801"/>
    </source>
</evidence>
<keyword evidence="9" id="KW-1185">Reference proteome</keyword>
<accession>A0A2P6TGX7</accession>
<protein>
    <submittedName>
        <fullName evidence="8">Allantoate deiminase</fullName>
    </submittedName>
</protein>
<dbReference type="InterPro" id="IPR002933">
    <property type="entry name" value="Peptidase_M20"/>
</dbReference>
<dbReference type="Pfam" id="PF07687">
    <property type="entry name" value="M20_dimer"/>
    <property type="match status" value="1"/>
</dbReference>
<organism evidence="8 9">
    <name type="scientific">Chlorella sorokiniana</name>
    <name type="common">Freshwater green alga</name>
    <dbReference type="NCBI Taxonomy" id="3076"/>
    <lineage>
        <taxon>Eukaryota</taxon>
        <taxon>Viridiplantae</taxon>
        <taxon>Chlorophyta</taxon>
        <taxon>core chlorophytes</taxon>
        <taxon>Trebouxiophyceae</taxon>
        <taxon>Chlorellales</taxon>
        <taxon>Chlorellaceae</taxon>
        <taxon>Chlorella clade</taxon>
        <taxon>Chlorella</taxon>
    </lineage>
</organism>
<dbReference type="Gene3D" id="3.40.630.10">
    <property type="entry name" value="Zn peptidases"/>
    <property type="match status" value="2"/>
</dbReference>
<dbReference type="SUPFAM" id="SSF53187">
    <property type="entry name" value="Zn-dependent exopeptidases"/>
    <property type="match status" value="2"/>
</dbReference>
<evidence type="ECO:0000256" key="4">
    <source>
        <dbReference type="ARBA" id="ARBA00022723"/>
    </source>
</evidence>
<dbReference type="InterPro" id="IPR011650">
    <property type="entry name" value="Peptidase_M20_dimer"/>
</dbReference>
<evidence type="ECO:0000313" key="8">
    <source>
        <dbReference type="EMBL" id="PRW33540.1"/>
    </source>
</evidence>
<dbReference type="PANTHER" id="PTHR32494:SF19">
    <property type="entry name" value="ALLANTOATE DEIMINASE-RELATED"/>
    <property type="match status" value="1"/>
</dbReference>
<dbReference type="InterPro" id="IPR036264">
    <property type="entry name" value="Bact_exopeptidase_dim_dom"/>
</dbReference>
<dbReference type="InterPro" id="IPR010158">
    <property type="entry name" value="Amidase_Cbmase"/>
</dbReference>
<evidence type="ECO:0000256" key="1">
    <source>
        <dbReference type="ARBA" id="ARBA00001936"/>
    </source>
</evidence>
<comment type="caution">
    <text evidence="8">The sequence shown here is derived from an EMBL/GenBank/DDBJ whole genome shotgun (WGS) entry which is preliminary data.</text>
</comment>
<feature type="domain" description="Peptidase M20 dimerisation" evidence="7">
    <location>
        <begin position="211"/>
        <end position="318"/>
    </location>
</feature>
<dbReference type="GO" id="GO:0016813">
    <property type="term" value="F:hydrolase activity, acting on carbon-nitrogen (but not peptide) bonds, in linear amidines"/>
    <property type="evidence" value="ECO:0007669"/>
    <property type="project" value="InterPro"/>
</dbReference>
<dbReference type="STRING" id="3076.A0A2P6TGX7"/>
<dbReference type="EMBL" id="LHPG02000016">
    <property type="protein sequence ID" value="PRW33540.1"/>
    <property type="molecule type" value="Genomic_DNA"/>
</dbReference>
<keyword evidence="5" id="KW-0378">Hydrolase</keyword>